<keyword evidence="4" id="KW-0676">Redox-active center</keyword>
<name>A0A0M2Q0K6_PROHO</name>
<dbReference type="PANTHER" id="PTHR13887:SF14">
    <property type="entry name" value="DISULFIDE BOND FORMATION PROTEIN D"/>
    <property type="match status" value="1"/>
</dbReference>
<organism evidence="7 8">
    <name type="scientific">Prochlorothrix hollandica PCC 9006 = CALU 1027</name>
    <dbReference type="NCBI Taxonomy" id="317619"/>
    <lineage>
        <taxon>Bacteria</taxon>
        <taxon>Bacillati</taxon>
        <taxon>Cyanobacteriota</taxon>
        <taxon>Cyanophyceae</taxon>
        <taxon>Prochlorotrichales</taxon>
        <taxon>Prochlorotrichaceae</taxon>
        <taxon>Prochlorothrix</taxon>
    </lineage>
</organism>
<protein>
    <submittedName>
        <fullName evidence="7">DSBA oxidoreductase</fullName>
    </submittedName>
</protein>
<dbReference type="InterPro" id="IPR036249">
    <property type="entry name" value="Thioredoxin-like_sf"/>
</dbReference>
<keyword evidence="8" id="KW-1185">Reference proteome</keyword>
<gene>
    <name evidence="7" type="ORF">PROH_07405</name>
</gene>
<dbReference type="Pfam" id="PF01323">
    <property type="entry name" value="DSBA"/>
    <property type="match status" value="1"/>
</dbReference>
<sequence length="238" mass="26466">MTLTGCGTLPSQAQTVTPVASGDLESQVLDIIRNNPEVILESLQNYQRQQQDQQRQAQQRVLDQLSQDPQAMIGQSPTLGSPSQAIVLLEFSDYQCPFCARAHEVLKVFMERNGDRVTLVYKHFPLTEIHNEALPAATAAWAAQQQGRYWDFHDALFAQQSRLGEARYREIAQDLGLDVEQFNRDRTSPAALLAVNGDRELALQLGLRGTPSLFLNGQPLELPITVESLESLVANLTP</sequence>
<feature type="coiled-coil region" evidence="5">
    <location>
        <begin position="40"/>
        <end position="68"/>
    </location>
</feature>
<dbReference type="eggNOG" id="COG1651">
    <property type="taxonomic scope" value="Bacteria"/>
</dbReference>
<dbReference type="InterPro" id="IPR001853">
    <property type="entry name" value="DSBA-like_thioredoxin_dom"/>
</dbReference>
<evidence type="ECO:0000313" key="7">
    <source>
        <dbReference type="EMBL" id="KKJ00479.1"/>
    </source>
</evidence>
<reference evidence="7" key="1">
    <citation type="submission" date="2012-04" db="EMBL/GenBank/DDBJ databases">
        <authorList>
            <person name="Borisov I.G."/>
            <person name="Ivanikova N.V."/>
            <person name="Pinevich A.V."/>
        </authorList>
    </citation>
    <scope>NUCLEOTIDE SEQUENCE</scope>
    <source>
        <strain evidence="7">CALU 1027</strain>
    </source>
</reference>
<evidence type="ECO:0000256" key="5">
    <source>
        <dbReference type="SAM" id="Coils"/>
    </source>
</evidence>
<accession>A0A0M2Q0K6</accession>
<proteinExistence type="predicted"/>
<keyword evidence="2" id="KW-0560">Oxidoreductase</keyword>
<feature type="domain" description="Thioredoxin" evidence="6">
    <location>
        <begin position="29"/>
        <end position="238"/>
    </location>
</feature>
<evidence type="ECO:0000259" key="6">
    <source>
        <dbReference type="PROSITE" id="PS51352"/>
    </source>
</evidence>
<evidence type="ECO:0000256" key="3">
    <source>
        <dbReference type="ARBA" id="ARBA00023157"/>
    </source>
</evidence>
<dbReference type="PROSITE" id="PS51352">
    <property type="entry name" value="THIOREDOXIN_2"/>
    <property type="match status" value="1"/>
</dbReference>
<evidence type="ECO:0000313" key="8">
    <source>
        <dbReference type="Proteomes" id="UP000034681"/>
    </source>
</evidence>
<dbReference type="Gene3D" id="3.40.30.10">
    <property type="entry name" value="Glutaredoxin"/>
    <property type="match status" value="1"/>
</dbReference>
<dbReference type="InterPro" id="IPR013766">
    <property type="entry name" value="Thioredoxin_domain"/>
</dbReference>
<dbReference type="Proteomes" id="UP000034681">
    <property type="component" value="Unassembled WGS sequence"/>
</dbReference>
<comment type="caution">
    <text evidence="7">The sequence shown here is derived from an EMBL/GenBank/DDBJ whole genome shotgun (WGS) entry which is preliminary data.</text>
</comment>
<evidence type="ECO:0000256" key="4">
    <source>
        <dbReference type="ARBA" id="ARBA00023284"/>
    </source>
</evidence>
<keyword evidence="1" id="KW-0732">Signal</keyword>
<evidence type="ECO:0000256" key="1">
    <source>
        <dbReference type="ARBA" id="ARBA00022729"/>
    </source>
</evidence>
<dbReference type="STRING" id="317619.GCA_000332315_00219"/>
<dbReference type="PANTHER" id="PTHR13887">
    <property type="entry name" value="GLUTATHIONE S-TRANSFERASE KAPPA"/>
    <property type="match status" value="1"/>
</dbReference>
<dbReference type="AlphaFoldDB" id="A0A0M2Q0K6"/>
<dbReference type="GO" id="GO:0016491">
    <property type="term" value="F:oxidoreductase activity"/>
    <property type="evidence" value="ECO:0007669"/>
    <property type="project" value="UniProtKB-KW"/>
</dbReference>
<evidence type="ECO:0000256" key="2">
    <source>
        <dbReference type="ARBA" id="ARBA00023002"/>
    </source>
</evidence>
<keyword evidence="3" id="KW-1015">Disulfide bond</keyword>
<dbReference type="EMBL" id="AJTX02000004">
    <property type="protein sequence ID" value="KKJ00479.1"/>
    <property type="molecule type" value="Genomic_DNA"/>
</dbReference>
<dbReference type="SUPFAM" id="SSF52833">
    <property type="entry name" value="Thioredoxin-like"/>
    <property type="match status" value="1"/>
</dbReference>
<keyword evidence="5" id="KW-0175">Coiled coil</keyword>